<keyword evidence="4 10" id="KW-0699">rRNA-binding</keyword>
<evidence type="ECO:0000256" key="1">
    <source>
        <dbReference type="ARBA" id="ARBA00022490"/>
    </source>
</evidence>
<feature type="binding site" evidence="10">
    <location>
        <begin position="163"/>
        <end position="166"/>
    </location>
    <ligand>
        <name>GTP</name>
        <dbReference type="ChEBI" id="CHEBI:37565"/>
    </ligand>
</feature>
<dbReference type="InterPro" id="IPR030378">
    <property type="entry name" value="G_CP_dom"/>
</dbReference>
<dbReference type="GO" id="GO:0005737">
    <property type="term" value="C:cytoplasm"/>
    <property type="evidence" value="ECO:0007669"/>
    <property type="project" value="UniProtKB-SubCell"/>
</dbReference>
<comment type="cofactor">
    <cofactor evidence="10">
        <name>Zn(2+)</name>
        <dbReference type="ChEBI" id="CHEBI:29105"/>
    </cofactor>
    <text evidence="10">Binds 1 zinc ion per subunit.</text>
</comment>
<dbReference type="PANTHER" id="PTHR32120">
    <property type="entry name" value="SMALL RIBOSOMAL SUBUNIT BIOGENESIS GTPASE RSGA"/>
    <property type="match status" value="1"/>
</dbReference>
<sequence length="373" mass="41716">MQNTHNHNILREKNFSSGLAKLGWSPFFQDQYENSAADSVPARVVGVHRHVFSVMQGEEVFHVSLAGRLYNQATRIYPVVGDWVLVNEQVITSIFTRNNLLSRKTAGGRSGRNAEVNEEQGIAANLDFAFIVCGLDRDYNPARIERYLTLTYHCGIEPIILLSKSDLQQNPEQFVCEVEAIAPGVPVYPLSLYDTEAVLRVATLLYPHRTAALIGSSGAGKSTLINQLAGKNIRHTQAVGERVGKGRHTTTSRDLFLLPGGGMVIDNPGIREIGLSRQVAESMSAFPDIEALAGQCRFSNCTHTCEPGCRVLEAIASGEISSRRLNNYIKLNNELDYTRERQNKSADRVEKERWQHISKKVKDLKNRRNQQWK</sequence>
<evidence type="ECO:0000256" key="4">
    <source>
        <dbReference type="ARBA" id="ARBA00022730"/>
    </source>
</evidence>
<evidence type="ECO:0000259" key="11">
    <source>
        <dbReference type="PROSITE" id="PS50936"/>
    </source>
</evidence>
<dbReference type="PROSITE" id="PS50936">
    <property type="entry name" value="ENGC_GTPASE"/>
    <property type="match status" value="1"/>
</dbReference>
<keyword evidence="7 10" id="KW-0862">Zinc</keyword>
<dbReference type="InterPro" id="IPR010914">
    <property type="entry name" value="RsgA_GTPase_dom"/>
</dbReference>
<gene>
    <name evidence="10" type="primary">rsgA</name>
    <name evidence="13" type="ORF">SAMN02745220_04551</name>
</gene>
<evidence type="ECO:0000256" key="2">
    <source>
        <dbReference type="ARBA" id="ARBA00022517"/>
    </source>
</evidence>
<dbReference type="PANTHER" id="PTHR32120:SF10">
    <property type="entry name" value="SMALL RIBOSOMAL SUBUNIT BIOGENESIS GTPASE RSGA"/>
    <property type="match status" value="1"/>
</dbReference>
<dbReference type="PROSITE" id="PS51721">
    <property type="entry name" value="G_CP"/>
    <property type="match status" value="1"/>
</dbReference>
<feature type="binding site" evidence="10">
    <location>
        <position position="296"/>
    </location>
    <ligand>
        <name>Zn(2+)</name>
        <dbReference type="ChEBI" id="CHEBI:29105"/>
    </ligand>
</feature>
<proteinExistence type="inferred from homology"/>
<dbReference type="GO" id="GO:0005525">
    <property type="term" value="F:GTP binding"/>
    <property type="evidence" value="ECO:0007669"/>
    <property type="project" value="UniProtKB-UniRule"/>
</dbReference>
<dbReference type="EC" id="3.6.1.-" evidence="10"/>
<comment type="subunit">
    <text evidence="10">Monomer. Associates with 30S ribosomal subunit, binds 16S rRNA.</text>
</comment>
<keyword evidence="5 10" id="KW-0547">Nucleotide-binding</keyword>
<dbReference type="GO" id="GO:0042274">
    <property type="term" value="P:ribosomal small subunit biogenesis"/>
    <property type="evidence" value="ECO:0007669"/>
    <property type="project" value="UniProtKB-UniRule"/>
</dbReference>
<accession>A0A1M7YIE3</accession>
<dbReference type="GO" id="GO:0003924">
    <property type="term" value="F:GTPase activity"/>
    <property type="evidence" value="ECO:0007669"/>
    <property type="project" value="UniProtKB-UniRule"/>
</dbReference>
<feature type="binding site" evidence="10">
    <location>
        <position position="303"/>
    </location>
    <ligand>
        <name>Zn(2+)</name>
        <dbReference type="ChEBI" id="CHEBI:29105"/>
    </ligand>
</feature>
<keyword evidence="3 10" id="KW-0479">Metal-binding</keyword>
<evidence type="ECO:0000256" key="6">
    <source>
        <dbReference type="ARBA" id="ARBA00022801"/>
    </source>
</evidence>
<dbReference type="EMBL" id="FRFE01000035">
    <property type="protein sequence ID" value="SHO52402.1"/>
    <property type="molecule type" value="Genomic_DNA"/>
</dbReference>
<dbReference type="AlphaFoldDB" id="A0A1M7YIE3"/>
<organism evidence="13 14">
    <name type="scientific">Desulfopila aestuarii DSM 18488</name>
    <dbReference type="NCBI Taxonomy" id="1121416"/>
    <lineage>
        <taxon>Bacteria</taxon>
        <taxon>Pseudomonadati</taxon>
        <taxon>Thermodesulfobacteriota</taxon>
        <taxon>Desulfobulbia</taxon>
        <taxon>Desulfobulbales</taxon>
        <taxon>Desulfocapsaceae</taxon>
        <taxon>Desulfopila</taxon>
    </lineage>
</organism>
<evidence type="ECO:0000256" key="3">
    <source>
        <dbReference type="ARBA" id="ARBA00022723"/>
    </source>
</evidence>
<keyword evidence="9 10" id="KW-0342">GTP-binding</keyword>
<evidence type="ECO:0000256" key="9">
    <source>
        <dbReference type="ARBA" id="ARBA00023134"/>
    </source>
</evidence>
<dbReference type="CDD" id="cd01854">
    <property type="entry name" value="YjeQ_EngC"/>
    <property type="match status" value="1"/>
</dbReference>
<dbReference type="Gene3D" id="1.10.40.50">
    <property type="entry name" value="Probable gtpase engc, domain 3"/>
    <property type="match status" value="1"/>
</dbReference>
<dbReference type="Gene3D" id="3.40.50.300">
    <property type="entry name" value="P-loop containing nucleotide triphosphate hydrolases"/>
    <property type="match status" value="1"/>
</dbReference>
<feature type="binding site" evidence="10">
    <location>
        <position position="301"/>
    </location>
    <ligand>
        <name>Zn(2+)</name>
        <dbReference type="ChEBI" id="CHEBI:29105"/>
    </ligand>
</feature>
<dbReference type="Proteomes" id="UP000184603">
    <property type="component" value="Unassembled WGS sequence"/>
</dbReference>
<evidence type="ECO:0000256" key="10">
    <source>
        <dbReference type="HAMAP-Rule" id="MF_01820"/>
    </source>
</evidence>
<dbReference type="SUPFAM" id="SSF52540">
    <property type="entry name" value="P-loop containing nucleoside triphosphate hydrolases"/>
    <property type="match status" value="1"/>
</dbReference>
<protein>
    <recommendedName>
        <fullName evidence="10">Small ribosomal subunit biogenesis GTPase RsgA</fullName>
        <ecNumber evidence="10">3.6.1.-</ecNumber>
    </recommendedName>
</protein>
<dbReference type="STRING" id="1121416.SAMN02745220_04551"/>
<dbReference type="GO" id="GO:0019843">
    <property type="term" value="F:rRNA binding"/>
    <property type="evidence" value="ECO:0007669"/>
    <property type="project" value="UniProtKB-KW"/>
</dbReference>
<evidence type="ECO:0000313" key="13">
    <source>
        <dbReference type="EMBL" id="SHO52402.1"/>
    </source>
</evidence>
<evidence type="ECO:0000259" key="12">
    <source>
        <dbReference type="PROSITE" id="PS51721"/>
    </source>
</evidence>
<evidence type="ECO:0000256" key="5">
    <source>
        <dbReference type="ARBA" id="ARBA00022741"/>
    </source>
</evidence>
<reference evidence="13 14" key="1">
    <citation type="submission" date="2016-12" db="EMBL/GenBank/DDBJ databases">
        <authorList>
            <person name="Song W.-J."/>
            <person name="Kurnit D.M."/>
        </authorList>
    </citation>
    <scope>NUCLEOTIDE SEQUENCE [LARGE SCALE GENOMIC DNA]</scope>
    <source>
        <strain evidence="13 14">DSM 18488</strain>
    </source>
</reference>
<keyword evidence="8 10" id="KW-0694">RNA-binding</keyword>
<keyword evidence="14" id="KW-1185">Reference proteome</keyword>
<keyword evidence="6 10" id="KW-0378">Hydrolase</keyword>
<feature type="domain" description="CP-type G" evidence="12">
    <location>
        <begin position="116"/>
        <end position="273"/>
    </location>
</feature>
<feature type="domain" description="EngC GTPase" evidence="11">
    <location>
        <begin position="124"/>
        <end position="271"/>
    </location>
</feature>
<comment type="subcellular location">
    <subcellularLocation>
        <location evidence="10">Cytoplasm</location>
    </subcellularLocation>
</comment>
<evidence type="ECO:0000256" key="7">
    <source>
        <dbReference type="ARBA" id="ARBA00022833"/>
    </source>
</evidence>
<dbReference type="GO" id="GO:0046872">
    <property type="term" value="F:metal ion binding"/>
    <property type="evidence" value="ECO:0007669"/>
    <property type="project" value="UniProtKB-KW"/>
</dbReference>
<dbReference type="InterPro" id="IPR027417">
    <property type="entry name" value="P-loop_NTPase"/>
</dbReference>
<dbReference type="Pfam" id="PF03193">
    <property type="entry name" value="RsgA_GTPase"/>
    <property type="match status" value="1"/>
</dbReference>
<comment type="function">
    <text evidence="10">One of several proteins that assist in the late maturation steps of the functional core of the 30S ribosomal subunit. Helps release RbfA from mature subunits. May play a role in the assembly of ribosomal proteins into the subunit. Circularly permuted GTPase that catalyzes slow GTP hydrolysis, GTPase activity is stimulated by the 30S ribosomal subunit.</text>
</comment>
<evidence type="ECO:0000256" key="8">
    <source>
        <dbReference type="ARBA" id="ARBA00022884"/>
    </source>
</evidence>
<feature type="binding site" evidence="10">
    <location>
        <position position="309"/>
    </location>
    <ligand>
        <name>Zn(2+)</name>
        <dbReference type="ChEBI" id="CHEBI:29105"/>
    </ligand>
</feature>
<keyword evidence="2 10" id="KW-0690">Ribosome biogenesis</keyword>
<dbReference type="InterPro" id="IPR004881">
    <property type="entry name" value="Ribosome_biogen_GTPase_RsgA"/>
</dbReference>
<comment type="similarity">
    <text evidence="10">Belongs to the TRAFAC class YlqF/YawG GTPase family. RsgA subfamily.</text>
</comment>
<feature type="binding site" evidence="10">
    <location>
        <begin position="215"/>
        <end position="223"/>
    </location>
    <ligand>
        <name>GTP</name>
        <dbReference type="ChEBI" id="CHEBI:37565"/>
    </ligand>
</feature>
<dbReference type="RefSeq" id="WP_073615987.1">
    <property type="nucleotide sequence ID" value="NZ_FRFE01000035.1"/>
</dbReference>
<evidence type="ECO:0000313" key="14">
    <source>
        <dbReference type="Proteomes" id="UP000184603"/>
    </source>
</evidence>
<keyword evidence="1 10" id="KW-0963">Cytoplasm</keyword>
<name>A0A1M7YIE3_9BACT</name>
<dbReference type="NCBIfam" id="TIGR00157">
    <property type="entry name" value="ribosome small subunit-dependent GTPase A"/>
    <property type="match status" value="1"/>
</dbReference>
<dbReference type="OrthoDB" id="9809485at2"/>
<dbReference type="HAMAP" id="MF_01820">
    <property type="entry name" value="GTPase_RsgA"/>
    <property type="match status" value="1"/>
</dbReference>